<dbReference type="EMBL" id="JACHND010000001">
    <property type="protein sequence ID" value="MBB4699014.1"/>
    <property type="molecule type" value="Genomic_DNA"/>
</dbReference>
<dbReference type="InterPro" id="IPR011992">
    <property type="entry name" value="EF-hand-dom_pair"/>
</dbReference>
<dbReference type="InterPro" id="IPR018247">
    <property type="entry name" value="EF_Hand_1_Ca_BS"/>
</dbReference>
<dbReference type="AlphaFoldDB" id="A0A7W7D2B7"/>
<accession>A0A7W7D2B7</accession>
<dbReference type="Gene3D" id="1.10.238.10">
    <property type="entry name" value="EF-hand"/>
    <property type="match status" value="2"/>
</dbReference>
<dbReference type="GO" id="GO:0005509">
    <property type="term" value="F:calcium ion binding"/>
    <property type="evidence" value="ECO:0007669"/>
    <property type="project" value="InterPro"/>
</dbReference>
<dbReference type="SUPFAM" id="SSF47473">
    <property type="entry name" value="EF-hand"/>
    <property type="match status" value="1"/>
</dbReference>
<evidence type="ECO:0000259" key="1">
    <source>
        <dbReference type="PROSITE" id="PS50222"/>
    </source>
</evidence>
<proteinExistence type="predicted"/>
<dbReference type="SMART" id="SM00054">
    <property type="entry name" value="EFh"/>
    <property type="match status" value="2"/>
</dbReference>
<feature type="domain" description="EF-hand" evidence="1">
    <location>
        <begin position="50"/>
        <end position="72"/>
    </location>
</feature>
<dbReference type="InterPro" id="IPR002048">
    <property type="entry name" value="EF_hand_dom"/>
</dbReference>
<gene>
    <name evidence="2" type="ORF">BJ982_000558</name>
</gene>
<dbReference type="CDD" id="cd00051">
    <property type="entry name" value="EFh"/>
    <property type="match status" value="1"/>
</dbReference>
<name>A0A7W7D2B7_9ACTN</name>
<evidence type="ECO:0000313" key="2">
    <source>
        <dbReference type="EMBL" id="MBB4699014.1"/>
    </source>
</evidence>
<dbReference type="Proteomes" id="UP000542210">
    <property type="component" value="Unassembled WGS sequence"/>
</dbReference>
<protein>
    <submittedName>
        <fullName evidence="2">Ca2+-binding EF-hand superfamily protein</fullName>
    </submittedName>
</protein>
<reference evidence="2 3" key="1">
    <citation type="submission" date="2020-08" db="EMBL/GenBank/DDBJ databases">
        <title>Sequencing the genomes of 1000 actinobacteria strains.</title>
        <authorList>
            <person name="Klenk H.-P."/>
        </authorList>
    </citation>
    <scope>NUCLEOTIDE SEQUENCE [LARGE SCALE GENOMIC DNA]</scope>
    <source>
        <strain evidence="2 3">DSM 45784</strain>
    </source>
</reference>
<feature type="domain" description="EF-hand" evidence="1">
    <location>
        <begin position="8"/>
        <end position="43"/>
    </location>
</feature>
<organism evidence="2 3">
    <name type="scientific">Sphaerisporangium siamense</name>
    <dbReference type="NCBI Taxonomy" id="795645"/>
    <lineage>
        <taxon>Bacteria</taxon>
        <taxon>Bacillati</taxon>
        <taxon>Actinomycetota</taxon>
        <taxon>Actinomycetes</taxon>
        <taxon>Streptosporangiales</taxon>
        <taxon>Streptosporangiaceae</taxon>
        <taxon>Sphaerisporangium</taxon>
    </lineage>
</organism>
<dbReference type="PROSITE" id="PS50222">
    <property type="entry name" value="EF_HAND_2"/>
    <property type="match status" value="2"/>
</dbReference>
<comment type="caution">
    <text evidence="2">The sequence shown here is derived from an EMBL/GenBank/DDBJ whole genome shotgun (WGS) entry which is preliminary data.</text>
</comment>
<sequence>MTAEPTDERLAELRRRFAEIDADGDGYVTHAEYRRHFPDLPAEAIGALDQAADADGDGRVSFEEFVRLSALG</sequence>
<keyword evidence="3" id="KW-1185">Reference proteome</keyword>
<evidence type="ECO:0000313" key="3">
    <source>
        <dbReference type="Proteomes" id="UP000542210"/>
    </source>
</evidence>
<dbReference type="Pfam" id="PF13499">
    <property type="entry name" value="EF-hand_7"/>
    <property type="match status" value="1"/>
</dbReference>
<dbReference type="PROSITE" id="PS00018">
    <property type="entry name" value="EF_HAND_1"/>
    <property type="match status" value="2"/>
</dbReference>
<dbReference type="RefSeq" id="WP_184876252.1">
    <property type="nucleotide sequence ID" value="NZ_BOOV01000035.1"/>
</dbReference>